<keyword evidence="1" id="KW-0812">Transmembrane</keyword>
<dbReference type="OrthoDB" id="8550083at2"/>
<evidence type="ECO:0000256" key="1">
    <source>
        <dbReference type="SAM" id="Phobius"/>
    </source>
</evidence>
<comment type="caution">
    <text evidence="2">The sequence shown here is derived from an EMBL/GenBank/DDBJ whole genome shotgun (WGS) entry which is preliminary data.</text>
</comment>
<keyword evidence="3" id="KW-1185">Reference proteome</keyword>
<dbReference type="PIRSF" id="PIRSF033239">
    <property type="entry name" value="ExoD"/>
    <property type="match status" value="1"/>
</dbReference>
<dbReference type="PANTHER" id="PTHR41795:SF1">
    <property type="entry name" value="EXOPOLYSACCHARIDE SYNTHESIS PROTEIN"/>
    <property type="match status" value="1"/>
</dbReference>
<accession>X7EK60</accession>
<name>X7EK60_9RHOB</name>
<sequence length="214" mass="22262">MTDMPYPVSAEPGEPRFSDLLRSLGEGTTTERMSVGALIAGLGRRGHGALLIVLGAPNVLPLPVPGLSLLAGLPLLFLTLQIAAGRPTPWVPDWLARRTIGAAEFRRAALAIATRLARLERIVRPRWPALTTGWPRRALGLFSLLLAVTLFLPLPLGNALPGLSLALIGLALIERDAVVAACGIAIGLVGLAVMSAASAAIVSATVLLVAELLS</sequence>
<keyword evidence="1" id="KW-0472">Membrane</keyword>
<feature type="transmembrane region" description="Helical" evidence="1">
    <location>
        <begin position="177"/>
        <end position="210"/>
    </location>
</feature>
<evidence type="ECO:0000313" key="3">
    <source>
        <dbReference type="Proteomes" id="UP000022447"/>
    </source>
</evidence>
<reference evidence="2 3" key="1">
    <citation type="submission" date="2014-01" db="EMBL/GenBank/DDBJ databases">
        <title>Roseivivax halodurans JCM 10272 Genome Sequencing.</title>
        <authorList>
            <person name="Lai Q."/>
            <person name="Li G."/>
            <person name="Shao Z."/>
        </authorList>
    </citation>
    <scope>NUCLEOTIDE SEQUENCE [LARGE SCALE GENOMIC DNA]</scope>
    <source>
        <strain evidence="2 3">JCM 10272</strain>
    </source>
</reference>
<dbReference type="Pfam" id="PF06055">
    <property type="entry name" value="ExoD"/>
    <property type="match status" value="1"/>
</dbReference>
<dbReference type="Proteomes" id="UP000022447">
    <property type="component" value="Unassembled WGS sequence"/>
</dbReference>
<organism evidence="2 3">
    <name type="scientific">Roseivivax halodurans JCM 10272</name>
    <dbReference type="NCBI Taxonomy" id="1449350"/>
    <lineage>
        <taxon>Bacteria</taxon>
        <taxon>Pseudomonadati</taxon>
        <taxon>Pseudomonadota</taxon>
        <taxon>Alphaproteobacteria</taxon>
        <taxon>Rhodobacterales</taxon>
        <taxon>Roseobacteraceae</taxon>
        <taxon>Roseivivax</taxon>
    </lineage>
</organism>
<keyword evidence="1" id="KW-1133">Transmembrane helix</keyword>
<dbReference type="PANTHER" id="PTHR41795">
    <property type="entry name" value="EXOPOLYSACCHARIDE SYNTHESIS PROTEIN"/>
    <property type="match status" value="1"/>
</dbReference>
<evidence type="ECO:0000313" key="2">
    <source>
        <dbReference type="EMBL" id="ETX15533.1"/>
    </source>
</evidence>
<gene>
    <name evidence="2" type="ORF">OCH239_13875</name>
</gene>
<dbReference type="InterPro" id="IPR010331">
    <property type="entry name" value="ExoD"/>
</dbReference>
<dbReference type="eggNOG" id="COG3932">
    <property type="taxonomic scope" value="Bacteria"/>
</dbReference>
<dbReference type="STRING" id="1449350.OCH239_13875"/>
<protein>
    <submittedName>
        <fullName evidence="2">Exopolysaccharide biosynthesis protein</fullName>
    </submittedName>
</protein>
<proteinExistence type="predicted"/>
<dbReference type="AlphaFoldDB" id="X7EK60"/>
<dbReference type="EMBL" id="JALZ01000004">
    <property type="protein sequence ID" value="ETX15533.1"/>
    <property type="molecule type" value="Genomic_DNA"/>
</dbReference>